<protein>
    <submittedName>
        <fullName evidence="1">Uncharacterized protein</fullName>
    </submittedName>
</protein>
<organism evidence="1 2">
    <name type="scientific">Parabacteroides goldsteinii DSM 19448 = WAL 12034</name>
    <dbReference type="NCBI Taxonomy" id="927665"/>
    <lineage>
        <taxon>Bacteria</taxon>
        <taxon>Pseudomonadati</taxon>
        <taxon>Bacteroidota</taxon>
        <taxon>Bacteroidia</taxon>
        <taxon>Bacteroidales</taxon>
        <taxon>Tannerellaceae</taxon>
        <taxon>Parabacteroides</taxon>
    </lineage>
</organism>
<dbReference type="EMBL" id="AQHV01000014">
    <property type="protein sequence ID" value="KKB53359.1"/>
    <property type="molecule type" value="Genomic_DNA"/>
</dbReference>
<accession>A0A0F5J6E0</accession>
<comment type="caution">
    <text evidence="1">The sequence shown here is derived from an EMBL/GenBank/DDBJ whole genome shotgun (WGS) entry which is preliminary data.</text>
</comment>
<dbReference type="PATRIC" id="fig|927665.4.peg.2974"/>
<dbReference type="STRING" id="927665.HMPREF1535_02898"/>
<gene>
    <name evidence="1" type="ORF">HMPREF1535_02898</name>
</gene>
<evidence type="ECO:0000313" key="1">
    <source>
        <dbReference type="EMBL" id="KKB53359.1"/>
    </source>
</evidence>
<dbReference type="Proteomes" id="UP000033047">
    <property type="component" value="Unassembled WGS sequence"/>
</dbReference>
<name>A0A0F5J6E0_9BACT</name>
<dbReference type="RefSeq" id="WP_007652588.1">
    <property type="nucleotide sequence ID" value="NZ_KQ033913.1"/>
</dbReference>
<reference evidence="1 2" key="1">
    <citation type="submission" date="2013-04" db="EMBL/GenBank/DDBJ databases">
        <title>The Genome Sequence of Parabacteroides goldsteinii DSM 19448.</title>
        <authorList>
            <consortium name="The Broad Institute Genomics Platform"/>
            <person name="Earl A."/>
            <person name="Ward D."/>
            <person name="Feldgarden M."/>
            <person name="Gevers D."/>
            <person name="Martens E."/>
            <person name="Sakamoto M."/>
            <person name="Benno Y."/>
            <person name="Song Y."/>
            <person name="Liu C."/>
            <person name="Lee J."/>
            <person name="Bolanos M."/>
            <person name="Vaisanen M.L."/>
            <person name="Finegold S.M."/>
            <person name="Walker B."/>
            <person name="Young S."/>
            <person name="Zeng Q."/>
            <person name="Gargeya S."/>
            <person name="Fitzgerald M."/>
            <person name="Haas B."/>
            <person name="Abouelleil A."/>
            <person name="Allen A.W."/>
            <person name="Alvarado L."/>
            <person name="Arachchi H.M."/>
            <person name="Berlin A.M."/>
            <person name="Chapman S.B."/>
            <person name="Gainer-Dewar J."/>
            <person name="Goldberg J."/>
            <person name="Griggs A."/>
            <person name="Gujja S."/>
            <person name="Hansen M."/>
            <person name="Howarth C."/>
            <person name="Imamovic A."/>
            <person name="Ireland A."/>
            <person name="Larimer J."/>
            <person name="McCowan C."/>
            <person name="Murphy C."/>
            <person name="Pearson M."/>
            <person name="Poon T.W."/>
            <person name="Priest M."/>
            <person name="Roberts A."/>
            <person name="Saif S."/>
            <person name="Shea T."/>
            <person name="Sisk P."/>
            <person name="Sykes S."/>
            <person name="Wortman J."/>
            <person name="Nusbaum C."/>
            <person name="Birren B."/>
        </authorList>
    </citation>
    <scope>NUCLEOTIDE SEQUENCE [LARGE SCALE GENOMIC DNA]</scope>
    <source>
        <strain evidence="1 2">DSM 19448</strain>
    </source>
</reference>
<dbReference type="AlphaFoldDB" id="A0A0F5J6E0"/>
<sequence length="398" mass="47019">MPAFHSIEELLKTLSREQRLLKELFAKRKILSFRYEDALALVDYKEERIRKLVDSEVVRENGSFLELEDSYLQFFEQILEVNEEINISFVHEHITYLKDTISYFLQENNETQRYSYLRNIKRTLRNIAVTTLRNVIDLKRNVDNTFKSEPNYKIKKQKLVRLDEKREGIEALIRTTEELINGNEEAFFCIATDEELGHITDMLRLQFYECSHNLIEIQKQIISYLNQIEYQSRILVKVRQLKYLKDQFELESKTNIREVLAAKDPVCFEPSPTYPLRLSVDYLRSGDDVVESIRKVFVRVKKNGRQAKKIAGNIAGDYLVTQTTEEIFINLEEVKNAFLASGSDLFTFVMTYHFPKEVDIDERITFYCQIISQYYDDCSVTDRYASAYGVEYTLVYPK</sequence>
<evidence type="ECO:0000313" key="2">
    <source>
        <dbReference type="Proteomes" id="UP000033047"/>
    </source>
</evidence>
<dbReference type="HOGENOM" id="CLU_058193_0_0_10"/>
<proteinExistence type="predicted"/>